<feature type="transmembrane region" description="Helical" evidence="1">
    <location>
        <begin position="38"/>
        <end position="58"/>
    </location>
</feature>
<name>A0ABU6YQY5_9FABA</name>
<sequence length="174" mass="18509">MAYQCLLHAHRYHGLTSDNQHNETSTNPLPHCFCDGAATIQFACSVSLATLIAAAALVQPMVSATASLASRAITSYFNCIILLACLPLVADVDIFHRTIRPVPEVVAYYKIAGPIFESVTATYVTVTAAVRLAAASHTHVITTDSMGVIISCAVLAFSTVLCSMFIVSRFPATS</sequence>
<evidence type="ECO:0000313" key="3">
    <source>
        <dbReference type="Proteomes" id="UP001341840"/>
    </source>
</evidence>
<keyword evidence="3" id="KW-1185">Reference proteome</keyword>
<keyword evidence="1" id="KW-1133">Transmembrane helix</keyword>
<feature type="transmembrane region" description="Helical" evidence="1">
    <location>
        <begin position="70"/>
        <end position="90"/>
    </location>
</feature>
<reference evidence="2 3" key="1">
    <citation type="journal article" date="2023" name="Plants (Basel)">
        <title>Bridging the Gap: Combining Genomics and Transcriptomics Approaches to Understand Stylosanthes scabra, an Orphan Legume from the Brazilian Caatinga.</title>
        <authorList>
            <person name="Ferreira-Neto J.R.C."/>
            <person name="da Silva M.D."/>
            <person name="Binneck E."/>
            <person name="de Melo N.F."/>
            <person name="da Silva R.H."/>
            <person name="de Melo A.L.T.M."/>
            <person name="Pandolfi V."/>
            <person name="Bustamante F.O."/>
            <person name="Brasileiro-Vidal A.C."/>
            <person name="Benko-Iseppon A.M."/>
        </authorList>
    </citation>
    <scope>NUCLEOTIDE SEQUENCE [LARGE SCALE GENOMIC DNA]</scope>
    <source>
        <tissue evidence="2">Leaves</tissue>
    </source>
</reference>
<organism evidence="2 3">
    <name type="scientific">Stylosanthes scabra</name>
    <dbReference type="NCBI Taxonomy" id="79078"/>
    <lineage>
        <taxon>Eukaryota</taxon>
        <taxon>Viridiplantae</taxon>
        <taxon>Streptophyta</taxon>
        <taxon>Embryophyta</taxon>
        <taxon>Tracheophyta</taxon>
        <taxon>Spermatophyta</taxon>
        <taxon>Magnoliopsida</taxon>
        <taxon>eudicotyledons</taxon>
        <taxon>Gunneridae</taxon>
        <taxon>Pentapetalae</taxon>
        <taxon>rosids</taxon>
        <taxon>fabids</taxon>
        <taxon>Fabales</taxon>
        <taxon>Fabaceae</taxon>
        <taxon>Papilionoideae</taxon>
        <taxon>50 kb inversion clade</taxon>
        <taxon>dalbergioids sensu lato</taxon>
        <taxon>Dalbergieae</taxon>
        <taxon>Pterocarpus clade</taxon>
        <taxon>Stylosanthes</taxon>
    </lineage>
</organism>
<proteinExistence type="predicted"/>
<comment type="caution">
    <text evidence="2">The sequence shown here is derived from an EMBL/GenBank/DDBJ whole genome shotgun (WGS) entry which is preliminary data.</text>
</comment>
<gene>
    <name evidence="2" type="ORF">PIB30_072594</name>
</gene>
<dbReference type="Proteomes" id="UP001341840">
    <property type="component" value="Unassembled WGS sequence"/>
</dbReference>
<evidence type="ECO:0000256" key="1">
    <source>
        <dbReference type="SAM" id="Phobius"/>
    </source>
</evidence>
<keyword evidence="1" id="KW-0472">Membrane</keyword>
<feature type="transmembrane region" description="Helical" evidence="1">
    <location>
        <begin position="146"/>
        <end position="167"/>
    </location>
</feature>
<dbReference type="EMBL" id="JASCZI010242518">
    <property type="protein sequence ID" value="MED6211323.1"/>
    <property type="molecule type" value="Genomic_DNA"/>
</dbReference>
<protein>
    <submittedName>
        <fullName evidence="2">Uncharacterized protein</fullName>
    </submittedName>
</protein>
<keyword evidence="1" id="KW-0812">Transmembrane</keyword>
<accession>A0ABU6YQY5</accession>
<evidence type="ECO:0000313" key="2">
    <source>
        <dbReference type="EMBL" id="MED6211323.1"/>
    </source>
</evidence>